<name>A0AAD2D5U1_EUPCR</name>
<gene>
    <name evidence="2" type="ORF">ECRASSUSDP1_LOCUS22133</name>
</gene>
<feature type="transmembrane region" description="Helical" evidence="1">
    <location>
        <begin position="97"/>
        <end position="119"/>
    </location>
</feature>
<dbReference type="AlphaFoldDB" id="A0AAD2D5U1"/>
<dbReference type="Proteomes" id="UP001295684">
    <property type="component" value="Unassembled WGS sequence"/>
</dbReference>
<keyword evidence="3" id="KW-1185">Reference proteome</keyword>
<evidence type="ECO:0000313" key="3">
    <source>
        <dbReference type="Proteomes" id="UP001295684"/>
    </source>
</evidence>
<organism evidence="2 3">
    <name type="scientific">Euplotes crassus</name>
    <dbReference type="NCBI Taxonomy" id="5936"/>
    <lineage>
        <taxon>Eukaryota</taxon>
        <taxon>Sar</taxon>
        <taxon>Alveolata</taxon>
        <taxon>Ciliophora</taxon>
        <taxon>Intramacronucleata</taxon>
        <taxon>Spirotrichea</taxon>
        <taxon>Hypotrichia</taxon>
        <taxon>Euplotida</taxon>
        <taxon>Euplotidae</taxon>
        <taxon>Moneuplotes</taxon>
    </lineage>
</organism>
<sequence length="211" mass="24762">MDENVLMESQIDKLTELKEYDYFWESFRTLCCKRVNFARKCNLCYYLDQSMTGELRCLCYIVFFPLILIVLILKLLLKALEVLTKVPNGKRKRLICLYLVSTTIFFVCTSIAVVVFFIIQDEKENIERYLTTNAFTNFQSISNATAQVKKADLQEITRELLILDALYSIILLNPEYYSTTYLSKDDDKLLSSTECSENETEDFIDHHKMCY</sequence>
<keyword evidence="1" id="KW-1133">Transmembrane helix</keyword>
<dbReference type="EMBL" id="CAMPGE010022665">
    <property type="protein sequence ID" value="CAI2380693.1"/>
    <property type="molecule type" value="Genomic_DNA"/>
</dbReference>
<reference evidence="2" key="1">
    <citation type="submission" date="2023-07" db="EMBL/GenBank/DDBJ databases">
        <authorList>
            <consortium name="AG Swart"/>
            <person name="Singh M."/>
            <person name="Singh A."/>
            <person name="Seah K."/>
            <person name="Emmerich C."/>
        </authorList>
    </citation>
    <scope>NUCLEOTIDE SEQUENCE</scope>
    <source>
        <strain evidence="2">DP1</strain>
    </source>
</reference>
<keyword evidence="1" id="KW-0472">Membrane</keyword>
<evidence type="ECO:0000313" key="2">
    <source>
        <dbReference type="EMBL" id="CAI2380693.1"/>
    </source>
</evidence>
<feature type="transmembrane region" description="Helical" evidence="1">
    <location>
        <begin position="57"/>
        <end position="77"/>
    </location>
</feature>
<proteinExistence type="predicted"/>
<accession>A0AAD2D5U1</accession>
<evidence type="ECO:0000256" key="1">
    <source>
        <dbReference type="SAM" id="Phobius"/>
    </source>
</evidence>
<keyword evidence="1" id="KW-0812">Transmembrane</keyword>
<comment type="caution">
    <text evidence="2">The sequence shown here is derived from an EMBL/GenBank/DDBJ whole genome shotgun (WGS) entry which is preliminary data.</text>
</comment>
<protein>
    <submittedName>
        <fullName evidence="2">Uncharacterized protein</fullName>
    </submittedName>
</protein>